<evidence type="ECO:0000256" key="1">
    <source>
        <dbReference type="SAM" id="MobiDB-lite"/>
    </source>
</evidence>
<comment type="caution">
    <text evidence="2">The sequence shown here is derived from an EMBL/GenBank/DDBJ whole genome shotgun (WGS) entry which is preliminary data.</text>
</comment>
<feature type="compositionally biased region" description="Polar residues" evidence="1">
    <location>
        <begin position="61"/>
        <end position="72"/>
    </location>
</feature>
<dbReference type="AlphaFoldDB" id="A0AAV9QVQ6"/>
<organism evidence="2 3">
    <name type="scientific">Crenichthys baileyi</name>
    <name type="common">White River springfish</name>
    <dbReference type="NCBI Taxonomy" id="28760"/>
    <lineage>
        <taxon>Eukaryota</taxon>
        <taxon>Metazoa</taxon>
        <taxon>Chordata</taxon>
        <taxon>Craniata</taxon>
        <taxon>Vertebrata</taxon>
        <taxon>Euteleostomi</taxon>
        <taxon>Actinopterygii</taxon>
        <taxon>Neopterygii</taxon>
        <taxon>Teleostei</taxon>
        <taxon>Neoteleostei</taxon>
        <taxon>Acanthomorphata</taxon>
        <taxon>Ovalentaria</taxon>
        <taxon>Atherinomorphae</taxon>
        <taxon>Cyprinodontiformes</taxon>
        <taxon>Goodeidae</taxon>
        <taxon>Crenichthys</taxon>
    </lineage>
</organism>
<dbReference type="EMBL" id="JAHHUM010002734">
    <property type="protein sequence ID" value="KAK5600978.1"/>
    <property type="molecule type" value="Genomic_DNA"/>
</dbReference>
<dbReference type="Proteomes" id="UP001311232">
    <property type="component" value="Unassembled WGS sequence"/>
</dbReference>
<evidence type="ECO:0000313" key="2">
    <source>
        <dbReference type="EMBL" id="KAK5600978.1"/>
    </source>
</evidence>
<accession>A0AAV9QVQ6</accession>
<sequence>MLSSTTSPRTTSPQHGSYTCLLVPKPSFHSVSLKWELVPYSTSVADETRLDGELPKVLNQENCLNPHNSSSVEGGAAVSFS</sequence>
<gene>
    <name evidence="2" type="ORF">CRENBAI_005938</name>
</gene>
<evidence type="ECO:0000313" key="3">
    <source>
        <dbReference type="Proteomes" id="UP001311232"/>
    </source>
</evidence>
<keyword evidence="3" id="KW-1185">Reference proteome</keyword>
<feature type="region of interest" description="Disordered" evidence="1">
    <location>
        <begin position="61"/>
        <end position="81"/>
    </location>
</feature>
<name>A0AAV9QVQ6_9TELE</name>
<proteinExistence type="predicted"/>
<reference evidence="2 3" key="1">
    <citation type="submission" date="2021-06" db="EMBL/GenBank/DDBJ databases">
        <authorList>
            <person name="Palmer J.M."/>
        </authorList>
    </citation>
    <scope>NUCLEOTIDE SEQUENCE [LARGE SCALE GENOMIC DNA]</scope>
    <source>
        <strain evidence="2 3">MEX-2019</strain>
        <tissue evidence="2">Muscle</tissue>
    </source>
</reference>
<protein>
    <submittedName>
        <fullName evidence="2">Uncharacterized protein</fullName>
    </submittedName>
</protein>